<comment type="caution">
    <text evidence="2">The sequence shown here is derived from an EMBL/GenBank/DDBJ whole genome shotgun (WGS) entry which is preliminary data.</text>
</comment>
<accession>A0A9W4D1J7</accession>
<feature type="signal peptide" evidence="1">
    <location>
        <begin position="1"/>
        <end position="24"/>
    </location>
</feature>
<sequence>MRKLIFYRVAVLINTCSYFHLSYASPSPGKLKYLDQAVNDYLCENDYFDRESVTNSYRTGCHRLWNADSKKNFPAKLEDNYFINGAHRTLFSWPLNHATDSSDIRFTGTYRTVFDINCRFHGVVIRRESNHENCMKLSDRQDFDNFATNLKEYQIHKCDNVAFGENYLKDSVTAACEAGLNPHRQRYPLVHAKTQSKSTIYKWPLHYHDIIHGSLQGRKHFHLKYFVLYTHENGPMRVIEIFRKLTKECSLDKKIIPPGTYDFDTIGAQESTIYDDKKSYDCSGQIFTDKYIQEILSTLKSEIIGSSNPSFRRDKYPVLEDIGQENALGVVWTWQLRIQETDSIISESNERYILAIDKNFQTFNVYYVRDRKYTVCEPKYQQVTSIPEYSPYNPEFNIECPDCGQCRYSTEWRCENNLANQKRRKIQQLDSDNNWDSGFEIPSWF</sequence>
<proteinExistence type="predicted"/>
<dbReference type="EMBL" id="CAJHIT010000005">
    <property type="protein sequence ID" value="CAD6502242.1"/>
    <property type="molecule type" value="Genomic_DNA"/>
</dbReference>
<organism evidence="2 3">
    <name type="scientific">Blumeria graminis f. sp. triticale</name>
    <dbReference type="NCBI Taxonomy" id="1689686"/>
    <lineage>
        <taxon>Eukaryota</taxon>
        <taxon>Fungi</taxon>
        <taxon>Dikarya</taxon>
        <taxon>Ascomycota</taxon>
        <taxon>Pezizomycotina</taxon>
        <taxon>Leotiomycetes</taxon>
        <taxon>Erysiphales</taxon>
        <taxon>Erysiphaceae</taxon>
        <taxon>Blumeria</taxon>
    </lineage>
</organism>
<evidence type="ECO:0000313" key="2">
    <source>
        <dbReference type="EMBL" id="CAD6502242.1"/>
    </source>
</evidence>
<reference evidence="2" key="1">
    <citation type="submission" date="2020-10" db="EMBL/GenBank/DDBJ databases">
        <authorList>
            <person name="Muller C M."/>
        </authorList>
    </citation>
    <scope>NUCLEOTIDE SEQUENCE</scope>
    <source>
        <strain evidence="2">THUN-12</strain>
    </source>
</reference>
<dbReference type="Proteomes" id="UP000683417">
    <property type="component" value="Unassembled WGS sequence"/>
</dbReference>
<feature type="chain" id="PRO_5040749108" evidence="1">
    <location>
        <begin position="25"/>
        <end position="445"/>
    </location>
</feature>
<name>A0A9W4D1J7_BLUGR</name>
<evidence type="ECO:0000313" key="3">
    <source>
        <dbReference type="Proteomes" id="UP000683417"/>
    </source>
</evidence>
<dbReference type="AlphaFoldDB" id="A0A9W4D1J7"/>
<keyword evidence="1" id="KW-0732">Signal</keyword>
<gene>
    <name evidence="2" type="ORF">BGTH12_LOCUS3600</name>
</gene>
<evidence type="ECO:0000256" key="1">
    <source>
        <dbReference type="SAM" id="SignalP"/>
    </source>
</evidence>
<protein>
    <submittedName>
        <fullName evidence="2">BgTH12-02481</fullName>
    </submittedName>
</protein>